<evidence type="ECO:0000256" key="8">
    <source>
        <dbReference type="RuleBase" id="RU000418"/>
    </source>
</evidence>
<dbReference type="InterPro" id="IPR001844">
    <property type="entry name" value="Cpn60/GroEL"/>
</dbReference>
<comment type="function">
    <text evidence="7 9">Together with its co-chaperonin GroES, plays an essential role in assisting protein folding. The GroEL-GroES system forms a nano-cage that allows encapsulation of the non-native substrate proteins and provides a physical environment optimized to promote and accelerate protein folding.</text>
</comment>
<comment type="subunit">
    <text evidence="7 9">Forms a cylinder of 14 subunits composed of two heptameric rings stacked back-to-back. Interacts with the co-chaperonin GroES.</text>
</comment>
<dbReference type="CDD" id="cd03344">
    <property type="entry name" value="GroEL"/>
    <property type="match status" value="1"/>
</dbReference>
<evidence type="ECO:0000256" key="6">
    <source>
        <dbReference type="ARBA" id="ARBA00023235"/>
    </source>
</evidence>
<feature type="binding site" evidence="7">
    <location>
        <begin position="30"/>
        <end position="33"/>
    </location>
    <ligand>
        <name>ATP</name>
        <dbReference type="ChEBI" id="CHEBI:30616"/>
    </ligand>
</feature>
<evidence type="ECO:0000256" key="2">
    <source>
        <dbReference type="ARBA" id="ARBA00022490"/>
    </source>
</evidence>
<dbReference type="PRINTS" id="PR00298">
    <property type="entry name" value="CHAPERONIN60"/>
</dbReference>
<keyword evidence="2 7" id="KW-0963">Cytoplasm</keyword>
<dbReference type="GO" id="GO:0140662">
    <property type="term" value="F:ATP-dependent protein folding chaperone"/>
    <property type="evidence" value="ECO:0007669"/>
    <property type="project" value="InterPro"/>
</dbReference>
<feature type="binding site" evidence="7">
    <location>
        <position position="51"/>
    </location>
    <ligand>
        <name>ATP</name>
        <dbReference type="ChEBI" id="CHEBI:30616"/>
    </ligand>
</feature>
<dbReference type="SUPFAM" id="SSF48592">
    <property type="entry name" value="GroEL equatorial domain-like"/>
    <property type="match status" value="1"/>
</dbReference>
<dbReference type="Proteomes" id="UP000316083">
    <property type="component" value="Unassembled WGS sequence"/>
</dbReference>
<evidence type="ECO:0000256" key="7">
    <source>
        <dbReference type="HAMAP-Rule" id="MF_00600"/>
    </source>
</evidence>
<reference evidence="10 11" key="1">
    <citation type="submission" date="2019-06" db="EMBL/GenBank/DDBJ databases">
        <title>Genomic Encyclopedia of Type Strains, Phase IV (KMG-V): Genome sequencing to study the core and pangenomes of soil and plant-associated prokaryotes.</title>
        <authorList>
            <person name="Whitman W."/>
        </authorList>
    </citation>
    <scope>NUCLEOTIDE SEQUENCE [LARGE SCALE GENOMIC DNA]</scope>
    <source>
        <strain evidence="10 11">BR 11796</strain>
    </source>
</reference>
<evidence type="ECO:0000256" key="9">
    <source>
        <dbReference type="RuleBase" id="RU000419"/>
    </source>
</evidence>
<dbReference type="HAMAP" id="MF_00600">
    <property type="entry name" value="CH60"/>
    <property type="match status" value="1"/>
</dbReference>
<comment type="caution">
    <text evidence="10">The sequence shown here is derived from an EMBL/GenBank/DDBJ whole genome shotgun (WGS) entry which is preliminary data.</text>
</comment>
<dbReference type="Gene3D" id="3.50.7.10">
    <property type="entry name" value="GroEL"/>
    <property type="match status" value="1"/>
</dbReference>
<dbReference type="AlphaFoldDB" id="A0A560AUB9"/>
<dbReference type="SUPFAM" id="SSF52029">
    <property type="entry name" value="GroEL apical domain-like"/>
    <property type="match status" value="1"/>
</dbReference>
<dbReference type="EC" id="5.6.1.7" evidence="7"/>
<dbReference type="RefSeq" id="WP_145678587.1">
    <property type="nucleotide sequence ID" value="NZ_VITF01000011.1"/>
</dbReference>
<comment type="caution">
    <text evidence="7">Lacks conserved residue(s) required for the propagation of feature annotation.</text>
</comment>
<dbReference type="FunFam" id="1.10.560.10:FF:000001">
    <property type="entry name" value="60 kDa chaperonin"/>
    <property type="match status" value="1"/>
</dbReference>
<dbReference type="InterPro" id="IPR027413">
    <property type="entry name" value="GROEL-like_equatorial_sf"/>
</dbReference>
<dbReference type="PANTHER" id="PTHR45633">
    <property type="entry name" value="60 KDA HEAT SHOCK PROTEIN, MITOCHONDRIAL"/>
    <property type="match status" value="1"/>
</dbReference>
<sequence>MAAKDVKFSAEARDRILRGVDTLANAVKVTLGPKGRNVVIEKSFGAPRITKDGVSVAKEIELADRFENLGAQLVREVASKTADLAGDGTTTATVLAQAIVREGAKAVAAGLNPLDLKRGIDRAVAAVIADIKARAKTISTNDEVAQVGTISANGERAIGAIIAEAVAKVGNDGVITVEEAKSLETELNVVEGLQFDRGYLSPYFVTNAEKLVADLDNPFILIHDKKLSSLQPLLPVLEAVVQSSRPLLIIAEDVEGEALATLVVNKLRGGLKIAAVKAPGFGDRRKAILEDIAILTNGQVISEDLGIKLESVSLADLGTAKRVVIAKDETTVIDGAGGREAIDARIVQIRAQIDETASDYDREKLQERLAKLSGGVAVIRVGGSTEVEVKERKDRVDDAVHATRAAIAEGIVPGGGVTLLYAGRAIDALVPVNDDERVGIDIVRRALQAPVRQIAENAGADGSVIVGKLLEGDDTAFGYDAQTGVFTDLLKAGIIDPAKVVRIALQDAASVAGLLITTEALIVERPEPKSPAAPAGAGGGYDF</sequence>
<dbReference type="NCBIfam" id="NF009489">
    <property type="entry name" value="PRK12851.1"/>
    <property type="match status" value="1"/>
</dbReference>
<evidence type="ECO:0000256" key="4">
    <source>
        <dbReference type="ARBA" id="ARBA00022840"/>
    </source>
</evidence>
<keyword evidence="3 7" id="KW-0547">Nucleotide-binding</keyword>
<feature type="binding site" evidence="7">
    <location>
        <position position="496"/>
    </location>
    <ligand>
        <name>ATP</name>
        <dbReference type="ChEBI" id="CHEBI:30616"/>
    </ligand>
</feature>
<organism evidence="10 11">
    <name type="scientific">Azospirillum brasilense</name>
    <dbReference type="NCBI Taxonomy" id="192"/>
    <lineage>
        <taxon>Bacteria</taxon>
        <taxon>Pseudomonadati</taxon>
        <taxon>Pseudomonadota</taxon>
        <taxon>Alphaproteobacteria</taxon>
        <taxon>Rhodospirillales</taxon>
        <taxon>Azospirillaceae</taxon>
        <taxon>Azospirillum</taxon>
    </lineage>
</organism>
<dbReference type="NCBIfam" id="NF000592">
    <property type="entry name" value="PRK00013.1"/>
    <property type="match status" value="1"/>
</dbReference>
<keyword evidence="4 7" id="KW-0067">ATP-binding</keyword>
<dbReference type="NCBIfam" id="TIGR02348">
    <property type="entry name" value="GroEL"/>
    <property type="match status" value="1"/>
</dbReference>
<dbReference type="Gene3D" id="3.30.260.10">
    <property type="entry name" value="TCP-1-like chaperonin intermediate domain"/>
    <property type="match status" value="1"/>
</dbReference>
<dbReference type="Gene3D" id="1.10.560.10">
    <property type="entry name" value="GroEL-like equatorial domain"/>
    <property type="match status" value="1"/>
</dbReference>
<feature type="binding site" evidence="7">
    <location>
        <begin position="87"/>
        <end position="91"/>
    </location>
    <ligand>
        <name>ATP</name>
        <dbReference type="ChEBI" id="CHEBI:30616"/>
    </ligand>
</feature>
<dbReference type="InterPro" id="IPR027409">
    <property type="entry name" value="GroEL-like_apical_dom_sf"/>
</dbReference>
<keyword evidence="5 7" id="KW-0143">Chaperone</keyword>
<evidence type="ECO:0000313" key="10">
    <source>
        <dbReference type="EMBL" id="TWA63960.1"/>
    </source>
</evidence>
<dbReference type="GO" id="GO:0051082">
    <property type="term" value="F:unfolded protein binding"/>
    <property type="evidence" value="ECO:0007669"/>
    <property type="project" value="UniProtKB-UniRule"/>
</dbReference>
<accession>A0A560AUB9</accession>
<dbReference type="InterPro" id="IPR027410">
    <property type="entry name" value="TCP-1-like_intermed_sf"/>
</dbReference>
<dbReference type="FunFam" id="3.50.7.10:FF:000001">
    <property type="entry name" value="60 kDa chaperonin"/>
    <property type="match status" value="1"/>
</dbReference>
<protein>
    <recommendedName>
        <fullName evidence="7">Chaperonin GroEL</fullName>
        <ecNumber evidence="7">5.6.1.7</ecNumber>
    </recommendedName>
    <alternativeName>
        <fullName evidence="7">60 kDa chaperonin</fullName>
    </alternativeName>
    <alternativeName>
        <fullName evidence="7">Chaperonin-60</fullName>
        <shortName evidence="7">Cpn60</shortName>
    </alternativeName>
</protein>
<evidence type="ECO:0000313" key="11">
    <source>
        <dbReference type="Proteomes" id="UP000316083"/>
    </source>
</evidence>
<comment type="subcellular location">
    <subcellularLocation>
        <location evidence="7">Cytoplasm</location>
    </subcellularLocation>
</comment>
<comment type="similarity">
    <text evidence="1 7 8">Belongs to the chaperonin (HSP60) family.</text>
</comment>
<name>A0A560AUB9_AZOBR</name>
<evidence type="ECO:0000256" key="1">
    <source>
        <dbReference type="ARBA" id="ARBA00006607"/>
    </source>
</evidence>
<dbReference type="InterPro" id="IPR002423">
    <property type="entry name" value="Cpn60/GroEL/TCP-1"/>
</dbReference>
<feature type="binding site" evidence="7">
    <location>
        <position position="415"/>
    </location>
    <ligand>
        <name>ATP</name>
        <dbReference type="ChEBI" id="CHEBI:30616"/>
    </ligand>
</feature>
<dbReference type="GO" id="GO:0005524">
    <property type="term" value="F:ATP binding"/>
    <property type="evidence" value="ECO:0007669"/>
    <property type="project" value="UniProtKB-UniRule"/>
</dbReference>
<dbReference type="EMBL" id="VITF01000011">
    <property type="protein sequence ID" value="TWA63960.1"/>
    <property type="molecule type" value="Genomic_DNA"/>
</dbReference>
<dbReference type="Pfam" id="PF00118">
    <property type="entry name" value="Cpn60_TCP1"/>
    <property type="match status" value="1"/>
</dbReference>
<proteinExistence type="inferred from homology"/>
<dbReference type="SUPFAM" id="SSF54849">
    <property type="entry name" value="GroEL-intermediate domain like"/>
    <property type="match status" value="1"/>
</dbReference>
<evidence type="ECO:0000256" key="5">
    <source>
        <dbReference type="ARBA" id="ARBA00023186"/>
    </source>
</evidence>
<dbReference type="GO" id="GO:0005737">
    <property type="term" value="C:cytoplasm"/>
    <property type="evidence" value="ECO:0007669"/>
    <property type="project" value="UniProtKB-SubCell"/>
</dbReference>
<dbReference type="GO" id="GO:0016853">
    <property type="term" value="F:isomerase activity"/>
    <property type="evidence" value="ECO:0007669"/>
    <property type="project" value="UniProtKB-KW"/>
</dbReference>
<dbReference type="NCBIfam" id="NF009488">
    <property type="entry name" value="PRK12850.1"/>
    <property type="match status" value="1"/>
</dbReference>
<dbReference type="NCBIfam" id="NF009487">
    <property type="entry name" value="PRK12849.1"/>
    <property type="match status" value="1"/>
</dbReference>
<gene>
    <name evidence="7" type="primary">groEL</name>
    <name evidence="7" type="synonym">groL</name>
    <name evidence="10" type="ORF">FBZ82_11175</name>
</gene>
<keyword evidence="6 7" id="KW-0413">Isomerase</keyword>
<evidence type="ECO:0000256" key="3">
    <source>
        <dbReference type="ARBA" id="ARBA00022741"/>
    </source>
</evidence>
<dbReference type="GO" id="GO:0042026">
    <property type="term" value="P:protein refolding"/>
    <property type="evidence" value="ECO:0007669"/>
    <property type="project" value="UniProtKB-UniRule"/>
</dbReference>